<feature type="compositionally biased region" description="Polar residues" evidence="6">
    <location>
        <begin position="26"/>
        <end position="39"/>
    </location>
</feature>
<dbReference type="Pfam" id="PF10177">
    <property type="entry name" value="DUF2371"/>
    <property type="match status" value="1"/>
</dbReference>
<evidence type="ECO:0000256" key="7">
    <source>
        <dbReference type="SAM" id="Phobius"/>
    </source>
</evidence>
<gene>
    <name evidence="9" type="primary">LOC106469408</name>
</gene>
<protein>
    <submittedName>
        <fullName evidence="9">Uncharacterized protein LOC106469408</fullName>
    </submittedName>
</protein>
<evidence type="ECO:0000256" key="3">
    <source>
        <dbReference type="ARBA" id="ARBA00022692"/>
    </source>
</evidence>
<comment type="similarity">
    <text evidence="2">Belongs to the TMEM200 family.</text>
</comment>
<dbReference type="Proteomes" id="UP000694941">
    <property type="component" value="Unplaced"/>
</dbReference>
<feature type="compositionally biased region" description="Basic and acidic residues" evidence="6">
    <location>
        <begin position="512"/>
        <end position="538"/>
    </location>
</feature>
<feature type="compositionally biased region" description="Polar residues" evidence="6">
    <location>
        <begin position="63"/>
        <end position="78"/>
    </location>
</feature>
<feature type="compositionally biased region" description="Polar residues" evidence="6">
    <location>
        <begin position="686"/>
        <end position="696"/>
    </location>
</feature>
<reference evidence="9" key="1">
    <citation type="submission" date="2025-08" db="UniProtKB">
        <authorList>
            <consortium name="RefSeq"/>
        </authorList>
    </citation>
    <scope>IDENTIFICATION</scope>
    <source>
        <tissue evidence="9">Muscle</tissue>
    </source>
</reference>
<accession>A0ABM1BN49</accession>
<proteinExistence type="inferred from homology"/>
<feature type="transmembrane region" description="Helical" evidence="7">
    <location>
        <begin position="380"/>
        <end position="403"/>
    </location>
</feature>
<dbReference type="GeneID" id="106469408"/>
<feature type="transmembrane region" description="Helical" evidence="7">
    <location>
        <begin position="330"/>
        <end position="351"/>
    </location>
</feature>
<feature type="compositionally biased region" description="Polar residues" evidence="6">
    <location>
        <begin position="259"/>
        <end position="268"/>
    </location>
</feature>
<keyword evidence="4 7" id="KW-1133">Transmembrane helix</keyword>
<feature type="region of interest" description="Disordered" evidence="6">
    <location>
        <begin position="1"/>
        <end position="42"/>
    </location>
</feature>
<keyword evidence="5 7" id="KW-0472">Membrane</keyword>
<feature type="compositionally biased region" description="Basic and acidic residues" evidence="6">
    <location>
        <begin position="235"/>
        <end position="258"/>
    </location>
</feature>
<evidence type="ECO:0000256" key="4">
    <source>
        <dbReference type="ARBA" id="ARBA00022989"/>
    </source>
</evidence>
<dbReference type="RefSeq" id="XP_013785352.1">
    <property type="nucleotide sequence ID" value="XM_013929898.2"/>
</dbReference>
<keyword evidence="8" id="KW-1185">Reference proteome</keyword>
<evidence type="ECO:0000256" key="2">
    <source>
        <dbReference type="ARBA" id="ARBA00005308"/>
    </source>
</evidence>
<name>A0ABM1BN49_LIMPO</name>
<feature type="region of interest" description="Disordered" evidence="6">
    <location>
        <begin position="203"/>
        <end position="302"/>
    </location>
</feature>
<comment type="subcellular location">
    <subcellularLocation>
        <location evidence="1">Membrane</location>
        <topology evidence="1">Multi-pass membrane protein</topology>
    </subcellularLocation>
</comment>
<evidence type="ECO:0000313" key="8">
    <source>
        <dbReference type="Proteomes" id="UP000694941"/>
    </source>
</evidence>
<dbReference type="PANTHER" id="PTHR31815">
    <property type="entry name" value="AGAP005329-PA"/>
    <property type="match status" value="1"/>
</dbReference>
<dbReference type="PANTHER" id="PTHR31815:SF1">
    <property type="entry name" value="TRANSMEMBRANE PROTEIN 200C"/>
    <property type="match status" value="1"/>
</dbReference>
<evidence type="ECO:0000313" key="9">
    <source>
        <dbReference type="RefSeq" id="XP_013785352.1"/>
    </source>
</evidence>
<feature type="compositionally biased region" description="Polar residues" evidence="6">
    <location>
        <begin position="208"/>
        <end position="219"/>
    </location>
</feature>
<sequence length="835" mass="92861">MEAGQRVDLSREETNVSPKAEREKNPTFSNILDKTSPDSGANCKGKSYCDLVYPKTYEENSQHKQQASGPDVNQSAKTSKIIESYNVETSKEENDISITTSSTKDTFHLHDEIVVPLKRDNTDSPVSFTELLRTNNKVGCEVDFLPETNEALMDNNDLIYNHDCPGKVPEFVTDDKNVKHNYDMPGRLRGSLTDKTNLKHMVDLPNESGDSLLSETSATDVIDPPNDIPQTMKVNHTEKAKGESENSEKKCDEVKEISNSEGLQNNLADVSKKTGKESRSSDASCAQVKSEKEKKRSRMKHLRPDARTTWSITAVRGKVTERCLWAACKALTSGLVLILVGSGMATIGFYSDHLSKMEEKRGNTTILVTNKNRNYHLTSLTYLGPIVMGIGGFIIVAACVMTFEARDTAAKIVPVWFRKTRVHAAKGDSRVASGRSSETSWERFLAQPTATKSNDNNDRSAVTRALINFSKYLQTSVDSSKLLGEGKSGIHKCPSEPSFPKLYSHPNSAQGQEHEALLKDRDTLTVPKSDHSPGDRSSRSMMVAGVKPRTLTTASHLYRQAISMDCPRPILKRHVSHDVGAVESTARSPSFRENVSFEETPKAVLHDPKEKHNESNDSMSMDLYLPNKSVKLKVCDESKGQKTRNRLSPRKLTFEDGFKSHSMDSRDRLPVRNSSYMESHHPRASSAGSFRNLTGQSLGRPIASPRFLTTSVHHRGFSDSISSESLQVPETCMSSGEVFLSYSAGSSRCPSIESTIIATSTDRLHKPIFHSPRLVHRQETAPASSDRKTDFKLGHTQARDLLRRETAPAKRHPFLRQRALDTYSECESKENLNTH</sequence>
<feature type="compositionally biased region" description="Basic and acidic residues" evidence="6">
    <location>
        <begin position="270"/>
        <end position="280"/>
    </location>
</feature>
<evidence type="ECO:0000256" key="5">
    <source>
        <dbReference type="ARBA" id="ARBA00023136"/>
    </source>
</evidence>
<feature type="region of interest" description="Disordered" evidence="6">
    <location>
        <begin position="494"/>
        <end position="540"/>
    </location>
</feature>
<evidence type="ECO:0000256" key="6">
    <source>
        <dbReference type="SAM" id="MobiDB-lite"/>
    </source>
</evidence>
<evidence type="ECO:0000256" key="1">
    <source>
        <dbReference type="ARBA" id="ARBA00004141"/>
    </source>
</evidence>
<dbReference type="InterPro" id="IPR018787">
    <property type="entry name" value="DUF2371_TMEM200"/>
</dbReference>
<feature type="region of interest" description="Disordered" evidence="6">
    <location>
        <begin position="58"/>
        <end position="78"/>
    </location>
</feature>
<organism evidence="8 9">
    <name type="scientific">Limulus polyphemus</name>
    <name type="common">Atlantic horseshoe crab</name>
    <dbReference type="NCBI Taxonomy" id="6850"/>
    <lineage>
        <taxon>Eukaryota</taxon>
        <taxon>Metazoa</taxon>
        <taxon>Ecdysozoa</taxon>
        <taxon>Arthropoda</taxon>
        <taxon>Chelicerata</taxon>
        <taxon>Merostomata</taxon>
        <taxon>Xiphosura</taxon>
        <taxon>Limulidae</taxon>
        <taxon>Limulus</taxon>
    </lineage>
</organism>
<keyword evidence="3 7" id="KW-0812">Transmembrane</keyword>
<feature type="compositionally biased region" description="Basic and acidic residues" evidence="6">
    <location>
        <begin position="8"/>
        <end position="25"/>
    </location>
</feature>
<feature type="region of interest" description="Disordered" evidence="6">
    <location>
        <begin position="676"/>
        <end position="696"/>
    </location>
</feature>